<feature type="domain" description="Ras-GEF" evidence="5">
    <location>
        <begin position="525"/>
        <end position="759"/>
    </location>
</feature>
<dbReference type="InterPro" id="IPR001895">
    <property type="entry name" value="RASGEF_cat_dom"/>
</dbReference>
<dbReference type="PANTHER" id="PTHR23113">
    <property type="entry name" value="GUANINE NUCLEOTIDE EXCHANGE FACTOR"/>
    <property type="match status" value="1"/>
</dbReference>
<gene>
    <name evidence="6" type="ORF">M0812_18896</name>
</gene>
<evidence type="ECO:0000313" key="7">
    <source>
        <dbReference type="Proteomes" id="UP001146793"/>
    </source>
</evidence>
<dbReference type="AlphaFoldDB" id="A0AAV7Z4T9"/>
<organism evidence="6 7">
    <name type="scientific">Anaeramoeba flamelloides</name>
    <dbReference type="NCBI Taxonomy" id="1746091"/>
    <lineage>
        <taxon>Eukaryota</taxon>
        <taxon>Metamonada</taxon>
        <taxon>Anaeramoebidae</taxon>
        <taxon>Anaeramoeba</taxon>
    </lineage>
</organism>
<feature type="compositionally biased region" description="Low complexity" evidence="4">
    <location>
        <begin position="146"/>
        <end position="158"/>
    </location>
</feature>
<feature type="coiled-coil region" evidence="3">
    <location>
        <begin position="364"/>
        <end position="398"/>
    </location>
</feature>
<dbReference type="PANTHER" id="PTHR23113:SF366">
    <property type="entry name" value="RAS GUANINE NUCLEOTIDE EXCHANGE FACTOR R"/>
    <property type="match status" value="1"/>
</dbReference>
<protein>
    <submittedName>
        <fullName evidence="6">Guanine nucleotide exchange factor</fullName>
    </submittedName>
</protein>
<dbReference type="Gene3D" id="2.30.30.40">
    <property type="entry name" value="SH3 Domains"/>
    <property type="match status" value="1"/>
</dbReference>
<feature type="region of interest" description="Disordered" evidence="4">
    <location>
        <begin position="73"/>
        <end position="187"/>
    </location>
</feature>
<feature type="compositionally biased region" description="Polar residues" evidence="4">
    <location>
        <begin position="295"/>
        <end position="304"/>
    </location>
</feature>
<dbReference type="InterPro" id="IPR008937">
    <property type="entry name" value="Ras-like_GEF"/>
</dbReference>
<dbReference type="GO" id="GO:0005886">
    <property type="term" value="C:plasma membrane"/>
    <property type="evidence" value="ECO:0007669"/>
    <property type="project" value="TreeGrafter"/>
</dbReference>
<evidence type="ECO:0000256" key="2">
    <source>
        <dbReference type="PROSITE-ProRule" id="PRU00168"/>
    </source>
</evidence>
<comment type="caution">
    <text evidence="6">The sequence shown here is derived from an EMBL/GenBank/DDBJ whole genome shotgun (WGS) entry which is preliminary data.</text>
</comment>
<keyword evidence="1 2" id="KW-0344">Guanine-nucleotide releasing factor</keyword>
<dbReference type="SMART" id="SM00147">
    <property type="entry name" value="RasGEF"/>
    <property type="match status" value="1"/>
</dbReference>
<dbReference type="EMBL" id="JANTQA010000036">
    <property type="protein sequence ID" value="KAJ3436829.1"/>
    <property type="molecule type" value="Genomic_DNA"/>
</dbReference>
<feature type="compositionally biased region" description="Polar residues" evidence="4">
    <location>
        <begin position="73"/>
        <end position="86"/>
    </location>
</feature>
<feature type="compositionally biased region" description="Basic and acidic residues" evidence="4">
    <location>
        <begin position="305"/>
        <end position="319"/>
    </location>
</feature>
<feature type="compositionally biased region" description="Basic and acidic residues" evidence="4">
    <location>
        <begin position="110"/>
        <end position="124"/>
    </location>
</feature>
<reference evidence="6" key="1">
    <citation type="submission" date="2022-08" db="EMBL/GenBank/DDBJ databases">
        <title>Novel sulphate-reducing endosymbionts in the free-living metamonad Anaeramoeba.</title>
        <authorList>
            <person name="Jerlstrom-Hultqvist J."/>
            <person name="Cepicka I."/>
            <person name="Gallot-Lavallee L."/>
            <person name="Salas-Leiva D."/>
            <person name="Curtis B.A."/>
            <person name="Zahonova K."/>
            <person name="Pipaliya S."/>
            <person name="Dacks J."/>
            <person name="Roger A.J."/>
        </authorList>
    </citation>
    <scope>NUCLEOTIDE SEQUENCE</scope>
    <source>
        <strain evidence="6">Busselton2</strain>
    </source>
</reference>
<proteinExistence type="predicted"/>
<evidence type="ECO:0000256" key="1">
    <source>
        <dbReference type="ARBA" id="ARBA00022658"/>
    </source>
</evidence>
<dbReference type="GO" id="GO:0007265">
    <property type="term" value="P:Ras protein signal transduction"/>
    <property type="evidence" value="ECO:0007669"/>
    <property type="project" value="TreeGrafter"/>
</dbReference>
<feature type="compositionally biased region" description="Basic and acidic residues" evidence="4">
    <location>
        <begin position="169"/>
        <end position="183"/>
    </location>
</feature>
<evidence type="ECO:0000259" key="5">
    <source>
        <dbReference type="PROSITE" id="PS50009"/>
    </source>
</evidence>
<dbReference type="InterPro" id="IPR023578">
    <property type="entry name" value="Ras_GEF_dom_sf"/>
</dbReference>
<dbReference type="Proteomes" id="UP001146793">
    <property type="component" value="Unassembled WGS sequence"/>
</dbReference>
<sequence>MSSEKPKETPTTKKKFLKKYQSFFEEKYSKQENEEEIKPFYRSMSMCSVNEGFQNNNTLSDLYFIFSNSNDTESSGANFSVDSSQNDTDDFSSENCGSNSGIWEPNKSPQKYEKQKKNKNEIQKTTKTKIKKNKKKKKDKEKETESLLSTESVTMTSTDSFEDSEIDSELNHENRSNSDKTSDLSDDLQSFRSHGDIEFSSYLKNLRKRKNKSKRKREKTLFLNRSEEEEEKENLEVKTLINETQMHLNQLDLQSQMGDDMTQITEQNSKPKRSIQNIKQEKMMDNFLENYSVGGKSSNNTSKNQDNERVTSKEKKRIDLQRSMKSQKLKEFDSLCQKSEFSSTIINKYEKIIHFSIDLVNKTLEKEEKTQKGLQNMAKLYKNKKKNLEQAIDFIAQTKITSNSLQLFKQQLYKNLIFLHFACHQENISYHVALKDSKSKNPNKLSFKKGDLIVARMVSKGKYETPKIEGRLKDQIGSFNIKLTSHLKKFISDKNYLKEQKKVRKPCPKIPKKINWKYLNLFDFDPQEIARQITLREFEIYSTLQYTEFLNQHWNKSEAFSLSKNIRKMIDKFNEFNYWCCTMMLQGEKIAQRVKAIKYFANMAMHFKKLNNFNSLMGVLSAFHSTSMIRLKHSFSSLSNPIKNKIKELDSMMSMQGAYKKYRHALNKAYRNGEPAIPFIGIHLTDLTFLDESNKNLDKDGKYSEKKFNGLIKVLISVLIFQTRPYTLKPIPQLRKYFENYPGLGDDKLYDLSLLREPRGSNIGDLK</sequence>
<feature type="region of interest" description="Disordered" evidence="4">
    <location>
        <begin position="290"/>
        <end position="319"/>
    </location>
</feature>
<evidence type="ECO:0000256" key="3">
    <source>
        <dbReference type="SAM" id="Coils"/>
    </source>
</evidence>
<accession>A0AAV7Z4T9</accession>
<dbReference type="PROSITE" id="PS50009">
    <property type="entry name" value="RASGEF_CAT"/>
    <property type="match status" value="1"/>
</dbReference>
<dbReference type="InterPro" id="IPR036964">
    <property type="entry name" value="RASGEF_cat_dom_sf"/>
</dbReference>
<dbReference type="Pfam" id="PF00617">
    <property type="entry name" value="RasGEF"/>
    <property type="match status" value="1"/>
</dbReference>
<name>A0AAV7Z4T9_9EUKA</name>
<dbReference type="Gene3D" id="1.10.840.10">
    <property type="entry name" value="Ras guanine-nucleotide exchange factors catalytic domain"/>
    <property type="match status" value="1"/>
</dbReference>
<keyword evidence="3" id="KW-0175">Coiled coil</keyword>
<evidence type="ECO:0000313" key="6">
    <source>
        <dbReference type="EMBL" id="KAJ3436829.1"/>
    </source>
</evidence>
<dbReference type="SUPFAM" id="SSF48366">
    <property type="entry name" value="Ras GEF"/>
    <property type="match status" value="1"/>
</dbReference>
<evidence type="ECO:0000256" key="4">
    <source>
        <dbReference type="SAM" id="MobiDB-lite"/>
    </source>
</evidence>
<feature type="compositionally biased region" description="Basic residues" evidence="4">
    <location>
        <begin position="126"/>
        <end position="139"/>
    </location>
</feature>
<dbReference type="GO" id="GO:0005085">
    <property type="term" value="F:guanyl-nucleotide exchange factor activity"/>
    <property type="evidence" value="ECO:0007669"/>
    <property type="project" value="UniProtKB-KW"/>
</dbReference>